<dbReference type="AlphaFoldDB" id="A0A9Y1FLR0"/>
<dbReference type="EMBL" id="CP084166">
    <property type="protein sequence ID" value="UJG41246.1"/>
    <property type="molecule type" value="Genomic_DNA"/>
</dbReference>
<dbReference type="GO" id="GO:0003677">
    <property type="term" value="F:DNA binding"/>
    <property type="evidence" value="ECO:0007669"/>
    <property type="project" value="InterPro"/>
</dbReference>
<feature type="domain" description="Transposase IS4-like" evidence="1">
    <location>
        <begin position="1"/>
        <end position="80"/>
    </location>
</feature>
<dbReference type="Pfam" id="PF01609">
    <property type="entry name" value="DDE_Tnp_1"/>
    <property type="match status" value="1"/>
</dbReference>
<dbReference type="GO" id="GO:0004803">
    <property type="term" value="F:transposase activity"/>
    <property type="evidence" value="ECO:0007669"/>
    <property type="project" value="InterPro"/>
</dbReference>
<evidence type="ECO:0000313" key="2">
    <source>
        <dbReference type="EMBL" id="UJG41246.1"/>
    </source>
</evidence>
<dbReference type="Proteomes" id="UP001201020">
    <property type="component" value="Chromosome"/>
</dbReference>
<organism evidence="2">
    <name type="scientific">Candidatus Heimdallarchaeum aukensis</name>
    <dbReference type="NCBI Taxonomy" id="2876573"/>
    <lineage>
        <taxon>Archaea</taxon>
        <taxon>Promethearchaeati</taxon>
        <taxon>Candidatus Heimdallarchaeota</taxon>
        <taxon>Candidatus Heimdallarchaeia (ex Rinke et al. 2021) (nom. nud.)</taxon>
        <taxon>Candidatus Heimdallarchaeales</taxon>
        <taxon>Candidatus Heimdallarchaeaceae</taxon>
        <taxon>Candidatus Heimdallarchaeum</taxon>
    </lineage>
</organism>
<evidence type="ECO:0000259" key="1">
    <source>
        <dbReference type="Pfam" id="PF01609"/>
    </source>
</evidence>
<sequence>MKIHLIAGLPSRAIVSLAHSASNTHDSKVFGLLWQKLPSALLRPLLRFYGDCAHWTENIVGLLSQHSFFPVIPPKSNARYPSPPPLGPIVQAHRLYPVLYRLS</sequence>
<reference evidence="2" key="1">
    <citation type="journal article" date="2022" name="Nat. Microbiol.">
        <title>Unique mobile elements and scalable gene flow at the prokaryote-eukaryote boundary revealed by circularized Asgard archaea genomes.</title>
        <authorList>
            <person name="Wu F."/>
            <person name="Speth D.R."/>
            <person name="Philosof A."/>
            <person name="Cremiere A."/>
            <person name="Narayanan A."/>
            <person name="Barco R.A."/>
            <person name="Connon S.A."/>
            <person name="Amend J.P."/>
            <person name="Antoshechkin I.A."/>
            <person name="Orphan V.J."/>
        </authorList>
    </citation>
    <scope>NUCLEOTIDE SEQUENCE</scope>
    <source>
        <strain evidence="2">PM71</strain>
    </source>
</reference>
<dbReference type="InterPro" id="IPR002559">
    <property type="entry name" value="Transposase_11"/>
</dbReference>
<gene>
    <name evidence="2" type="ORF">K9W45_01990</name>
</gene>
<dbReference type="GO" id="GO:0006313">
    <property type="term" value="P:DNA transposition"/>
    <property type="evidence" value="ECO:0007669"/>
    <property type="project" value="InterPro"/>
</dbReference>
<accession>A0A9Y1FLR0</accession>
<protein>
    <recommendedName>
        <fullName evidence="1">Transposase IS4-like domain-containing protein</fullName>
    </recommendedName>
</protein>
<proteinExistence type="predicted"/>
<name>A0A9Y1FLR0_9ARCH</name>